<protein>
    <submittedName>
        <fullName evidence="2">Uncharacterized protein</fullName>
    </submittedName>
</protein>
<feature type="transmembrane region" description="Helical" evidence="1">
    <location>
        <begin position="6"/>
        <end position="27"/>
    </location>
</feature>
<feature type="transmembrane region" description="Helical" evidence="1">
    <location>
        <begin position="102"/>
        <end position="121"/>
    </location>
</feature>
<name>A0ABW4LV18_9BACI</name>
<gene>
    <name evidence="2" type="ORF">ACFSCX_15560</name>
</gene>
<keyword evidence="1" id="KW-0472">Membrane</keyword>
<evidence type="ECO:0000313" key="2">
    <source>
        <dbReference type="EMBL" id="MFD1737953.1"/>
    </source>
</evidence>
<accession>A0ABW4LV18</accession>
<dbReference type="RefSeq" id="WP_377929173.1">
    <property type="nucleotide sequence ID" value="NZ_JBHUEM010000026.1"/>
</dbReference>
<evidence type="ECO:0000256" key="1">
    <source>
        <dbReference type="SAM" id="Phobius"/>
    </source>
</evidence>
<feature type="transmembrane region" description="Helical" evidence="1">
    <location>
        <begin position="160"/>
        <end position="190"/>
    </location>
</feature>
<dbReference type="EMBL" id="JBHUEM010000026">
    <property type="protein sequence ID" value="MFD1737953.1"/>
    <property type="molecule type" value="Genomic_DNA"/>
</dbReference>
<proteinExistence type="predicted"/>
<organism evidence="2 3">
    <name type="scientific">Bacillus salitolerans</name>
    <dbReference type="NCBI Taxonomy" id="1437434"/>
    <lineage>
        <taxon>Bacteria</taxon>
        <taxon>Bacillati</taxon>
        <taxon>Bacillota</taxon>
        <taxon>Bacilli</taxon>
        <taxon>Bacillales</taxon>
        <taxon>Bacillaceae</taxon>
        <taxon>Bacillus</taxon>
    </lineage>
</organism>
<comment type="caution">
    <text evidence="2">The sequence shown here is derived from an EMBL/GenBank/DDBJ whole genome shotgun (WGS) entry which is preliminary data.</text>
</comment>
<evidence type="ECO:0000313" key="3">
    <source>
        <dbReference type="Proteomes" id="UP001597214"/>
    </source>
</evidence>
<feature type="transmembrane region" description="Helical" evidence="1">
    <location>
        <begin position="34"/>
        <end position="56"/>
    </location>
</feature>
<keyword evidence="3" id="KW-1185">Reference proteome</keyword>
<sequence length="201" mass="22592">MKKICIGVLIFISFGISVYLIGTNTALEETKYGAVEVILFSMPFTMILVNSTLFFLPTLLRSNELYARYKKGLENIFLSLSLILMILHLGLILLVTGTDINLMLLIPICVGIVLITTANTLPRFQVEISPTSSEFTQSTYHAWNIIVRPFSLPLYMGGSIMLFCVFLPGSLLLIGFFSILFCTLLVAFYFSYRAYQTHLTN</sequence>
<dbReference type="Proteomes" id="UP001597214">
    <property type="component" value="Unassembled WGS sequence"/>
</dbReference>
<reference evidence="3" key="1">
    <citation type="journal article" date="2019" name="Int. J. Syst. Evol. Microbiol.">
        <title>The Global Catalogue of Microorganisms (GCM) 10K type strain sequencing project: providing services to taxonomists for standard genome sequencing and annotation.</title>
        <authorList>
            <consortium name="The Broad Institute Genomics Platform"/>
            <consortium name="The Broad Institute Genome Sequencing Center for Infectious Disease"/>
            <person name="Wu L."/>
            <person name="Ma J."/>
        </authorList>
    </citation>
    <scope>NUCLEOTIDE SEQUENCE [LARGE SCALE GENOMIC DNA]</scope>
    <source>
        <strain evidence="3">CCUG 49339</strain>
    </source>
</reference>
<keyword evidence="1" id="KW-1133">Transmembrane helix</keyword>
<feature type="transmembrane region" description="Helical" evidence="1">
    <location>
        <begin position="76"/>
        <end position="95"/>
    </location>
</feature>
<keyword evidence="1" id="KW-0812">Transmembrane</keyword>